<feature type="coiled-coil region" evidence="1">
    <location>
        <begin position="10"/>
        <end position="58"/>
    </location>
</feature>
<dbReference type="Proteomes" id="UP001153678">
    <property type="component" value="Unassembled WGS sequence"/>
</dbReference>
<dbReference type="AlphaFoldDB" id="A0A9W4WLX4"/>
<dbReference type="OrthoDB" id="2448367at2759"/>
<protein>
    <submittedName>
        <fullName evidence="2">9590_t:CDS:1</fullName>
    </submittedName>
</protein>
<gene>
    <name evidence="2" type="ORF">FWILDA_LOCUS4999</name>
</gene>
<keyword evidence="1" id="KW-0175">Coiled coil</keyword>
<keyword evidence="3" id="KW-1185">Reference proteome</keyword>
<organism evidence="2 3">
    <name type="scientific">Funneliformis geosporum</name>
    <dbReference type="NCBI Taxonomy" id="1117311"/>
    <lineage>
        <taxon>Eukaryota</taxon>
        <taxon>Fungi</taxon>
        <taxon>Fungi incertae sedis</taxon>
        <taxon>Mucoromycota</taxon>
        <taxon>Glomeromycotina</taxon>
        <taxon>Glomeromycetes</taxon>
        <taxon>Glomerales</taxon>
        <taxon>Glomeraceae</taxon>
        <taxon>Funneliformis</taxon>
    </lineage>
</organism>
<name>A0A9W4WLX4_9GLOM</name>
<accession>A0A9W4WLX4</accession>
<evidence type="ECO:0000256" key="1">
    <source>
        <dbReference type="SAM" id="Coils"/>
    </source>
</evidence>
<evidence type="ECO:0000313" key="3">
    <source>
        <dbReference type="Proteomes" id="UP001153678"/>
    </source>
</evidence>
<reference evidence="2" key="1">
    <citation type="submission" date="2022-08" db="EMBL/GenBank/DDBJ databases">
        <authorList>
            <person name="Kallberg Y."/>
            <person name="Tangrot J."/>
            <person name="Rosling A."/>
        </authorList>
    </citation>
    <scope>NUCLEOTIDE SEQUENCE</scope>
    <source>
        <strain evidence="2">Wild A</strain>
    </source>
</reference>
<comment type="caution">
    <text evidence="2">The sequence shown here is derived from an EMBL/GenBank/DDBJ whole genome shotgun (WGS) entry which is preliminary data.</text>
</comment>
<proteinExistence type="predicted"/>
<evidence type="ECO:0000313" key="2">
    <source>
        <dbReference type="EMBL" id="CAI2171275.1"/>
    </source>
</evidence>
<sequence>MLHPSFQQKNKQIESQSQILQAERLNLEAILESKDDYINNLEKANENLKKNVIKCHSALGDIINATSFHLGSQNSNSAVQFSEDIYALHSNLEKFCRLKRGVEINESEVKVLLEKNGCSISGNMRNSKFKHMISSILERHVIENVIEKTKEYFDKQKNDVGDESQQHRLEEQIVNGTEKLLKLIESISKNRAGDEKVSKATSTKIRQQIYGVLGNRGFSNIIIDKEDKVHPLIVNLRKDITSLMNKYRTIKIQEKLLDNEMLTDQIVRQIVNIFFFGIKVQEPIAEWKFFEKNTKVNNLIMYAAWDEEELENSYVDACSFPIFGFNLCEAEKADKILKVIFQAQIIPGNTLKDK</sequence>
<dbReference type="EMBL" id="CAMKVN010000802">
    <property type="protein sequence ID" value="CAI2171275.1"/>
    <property type="molecule type" value="Genomic_DNA"/>
</dbReference>